<name>X1CW87_9ZZZZ</name>
<evidence type="ECO:0000313" key="1">
    <source>
        <dbReference type="EMBL" id="GAG97227.1"/>
    </source>
</evidence>
<sequence>WPDYQLRFVRNSRDYEWRGERDEVLWWKPQNIPLDQGDQADRKIKIGIGGADDHPIVHLKRSRYKQRSWWPG</sequence>
<accession>X1CW87</accession>
<dbReference type="EMBL" id="BART01023828">
    <property type="protein sequence ID" value="GAG97227.1"/>
    <property type="molecule type" value="Genomic_DNA"/>
</dbReference>
<feature type="non-terminal residue" evidence="1">
    <location>
        <position position="1"/>
    </location>
</feature>
<dbReference type="AlphaFoldDB" id="X1CW87"/>
<reference evidence="1" key="1">
    <citation type="journal article" date="2014" name="Front. Microbiol.">
        <title>High frequency of phylogenetically diverse reductive dehalogenase-homologous genes in deep subseafloor sedimentary metagenomes.</title>
        <authorList>
            <person name="Kawai M."/>
            <person name="Futagami T."/>
            <person name="Toyoda A."/>
            <person name="Takaki Y."/>
            <person name="Nishi S."/>
            <person name="Hori S."/>
            <person name="Arai W."/>
            <person name="Tsubouchi T."/>
            <person name="Morono Y."/>
            <person name="Uchiyama I."/>
            <person name="Ito T."/>
            <person name="Fujiyama A."/>
            <person name="Inagaki F."/>
            <person name="Takami H."/>
        </authorList>
    </citation>
    <scope>NUCLEOTIDE SEQUENCE</scope>
    <source>
        <strain evidence="1">Expedition CK06-06</strain>
    </source>
</reference>
<organism evidence="1">
    <name type="scientific">marine sediment metagenome</name>
    <dbReference type="NCBI Taxonomy" id="412755"/>
    <lineage>
        <taxon>unclassified sequences</taxon>
        <taxon>metagenomes</taxon>
        <taxon>ecological metagenomes</taxon>
    </lineage>
</organism>
<gene>
    <name evidence="1" type="ORF">S01H4_43229</name>
</gene>
<protein>
    <submittedName>
        <fullName evidence="1">Uncharacterized protein</fullName>
    </submittedName>
</protein>
<comment type="caution">
    <text evidence="1">The sequence shown here is derived from an EMBL/GenBank/DDBJ whole genome shotgun (WGS) entry which is preliminary data.</text>
</comment>
<proteinExistence type="predicted"/>